<dbReference type="InterPro" id="IPR047949">
    <property type="entry name" value="PPS1_DSP"/>
</dbReference>
<dbReference type="PANTHER" id="PTHR47550">
    <property type="entry name" value="DUAL SPECIFICITY PROTEIN PHOSPHATASE PPS1"/>
    <property type="match status" value="1"/>
</dbReference>
<dbReference type="PROSITE" id="PS50054">
    <property type="entry name" value="TYR_PHOSPHATASE_DUAL"/>
    <property type="match status" value="1"/>
</dbReference>
<feature type="region of interest" description="Disordered" evidence="3">
    <location>
        <begin position="304"/>
        <end position="328"/>
    </location>
</feature>
<feature type="compositionally biased region" description="Pro residues" evidence="3">
    <location>
        <begin position="90"/>
        <end position="102"/>
    </location>
</feature>
<name>A0A0J9XIC1_GEOCN</name>
<dbReference type="InterPro" id="IPR053239">
    <property type="entry name" value="Dual_spec_PTase"/>
</dbReference>
<evidence type="ECO:0000259" key="4">
    <source>
        <dbReference type="PROSITE" id="PS50054"/>
    </source>
</evidence>
<gene>
    <name evidence="6" type="ORF">BN980_GECA18s02353g</name>
</gene>
<feature type="region of interest" description="Disordered" evidence="3">
    <location>
        <begin position="1"/>
        <end position="20"/>
    </location>
</feature>
<evidence type="ECO:0000256" key="2">
    <source>
        <dbReference type="ARBA" id="ARBA00022912"/>
    </source>
</evidence>
<dbReference type="FunFam" id="3.90.190.10:FF:000110">
    <property type="entry name" value="PPS1p Protein phosphatase"/>
    <property type="match status" value="1"/>
</dbReference>
<dbReference type="GO" id="GO:0033260">
    <property type="term" value="P:nuclear DNA replication"/>
    <property type="evidence" value="ECO:0007669"/>
    <property type="project" value="InterPro"/>
</dbReference>
<protein>
    <submittedName>
        <fullName evidence="6">Similar to Saccharomyces cerevisiae YBR276C PPS1 Protein phosphatase with specificity for serine, threonine,and tyrosine residues</fullName>
    </submittedName>
</protein>
<dbReference type="EMBL" id="CCBN010000018">
    <property type="protein sequence ID" value="CDO57102.1"/>
    <property type="molecule type" value="Genomic_DNA"/>
</dbReference>
<dbReference type="GO" id="GO:0008138">
    <property type="term" value="F:protein tyrosine/serine/threonine phosphatase activity"/>
    <property type="evidence" value="ECO:0007669"/>
    <property type="project" value="InterPro"/>
</dbReference>
<feature type="domain" description="Tyrosine specific protein phosphatases" evidence="5">
    <location>
        <begin position="793"/>
        <end position="869"/>
    </location>
</feature>
<feature type="compositionally biased region" description="Polar residues" evidence="3">
    <location>
        <begin position="1"/>
        <end position="10"/>
    </location>
</feature>
<dbReference type="Proteomes" id="UP000242525">
    <property type="component" value="Unassembled WGS sequence"/>
</dbReference>
<keyword evidence="7" id="KW-1185">Reference proteome</keyword>
<dbReference type="STRING" id="1173061.A0A0J9XIC1"/>
<dbReference type="InterPro" id="IPR000340">
    <property type="entry name" value="Dual-sp_phosphatase_cat-dom"/>
</dbReference>
<dbReference type="OrthoDB" id="273181at2759"/>
<dbReference type="AlphaFoldDB" id="A0A0J9XIC1"/>
<feature type="compositionally biased region" description="Low complexity" evidence="3">
    <location>
        <begin position="48"/>
        <end position="75"/>
    </location>
</feature>
<dbReference type="CDD" id="cd14516">
    <property type="entry name" value="DSP_fungal_PPS1"/>
    <property type="match status" value="1"/>
</dbReference>
<accession>A0A0J9XIC1</accession>
<dbReference type="PANTHER" id="PTHR47550:SF1">
    <property type="entry name" value="DUAL SPECIFICITY PROTEIN PHOSPHATASE PPS1"/>
    <property type="match status" value="1"/>
</dbReference>
<evidence type="ECO:0000259" key="5">
    <source>
        <dbReference type="PROSITE" id="PS50056"/>
    </source>
</evidence>
<comment type="caution">
    <text evidence="6">The sequence shown here is derived from an EMBL/GenBank/DDBJ whole genome shotgun (WGS) entry which is preliminary data.</text>
</comment>
<feature type="domain" description="Tyrosine-protein phosphatase" evidence="4">
    <location>
        <begin position="713"/>
        <end position="882"/>
    </location>
</feature>
<dbReference type="SMART" id="SM00195">
    <property type="entry name" value="DSPc"/>
    <property type="match status" value="1"/>
</dbReference>
<keyword evidence="1" id="KW-0378">Hydrolase</keyword>
<reference evidence="6" key="1">
    <citation type="submission" date="2014-03" db="EMBL/GenBank/DDBJ databases">
        <authorList>
            <person name="Casaregola S."/>
        </authorList>
    </citation>
    <scope>NUCLEOTIDE SEQUENCE [LARGE SCALE GENOMIC DNA]</scope>
    <source>
        <strain evidence="6">CLIB 918</strain>
    </source>
</reference>
<dbReference type="Gene3D" id="3.90.190.10">
    <property type="entry name" value="Protein tyrosine phosphatase superfamily"/>
    <property type="match status" value="1"/>
</dbReference>
<feature type="region of interest" description="Disordered" evidence="3">
    <location>
        <begin position="41"/>
        <end position="160"/>
    </location>
</feature>
<keyword evidence="2" id="KW-0904">Protein phosphatase</keyword>
<dbReference type="SUPFAM" id="SSF52799">
    <property type="entry name" value="(Phosphotyrosine protein) phosphatases II"/>
    <property type="match status" value="2"/>
</dbReference>
<dbReference type="InterPro" id="IPR020422">
    <property type="entry name" value="TYR_PHOSPHATASE_DUAL_dom"/>
</dbReference>
<evidence type="ECO:0000256" key="1">
    <source>
        <dbReference type="ARBA" id="ARBA00022801"/>
    </source>
</evidence>
<dbReference type="PROSITE" id="PS00383">
    <property type="entry name" value="TYR_PHOSPHATASE_1"/>
    <property type="match status" value="1"/>
</dbReference>
<evidence type="ECO:0000256" key="3">
    <source>
        <dbReference type="SAM" id="MobiDB-lite"/>
    </source>
</evidence>
<dbReference type="InterPro" id="IPR029021">
    <property type="entry name" value="Prot-tyrosine_phosphatase-like"/>
</dbReference>
<organism evidence="6 7">
    <name type="scientific">Geotrichum candidum</name>
    <name type="common">Oospora lactis</name>
    <name type="synonym">Dipodascus geotrichum</name>
    <dbReference type="NCBI Taxonomy" id="1173061"/>
    <lineage>
        <taxon>Eukaryota</taxon>
        <taxon>Fungi</taxon>
        <taxon>Dikarya</taxon>
        <taxon>Ascomycota</taxon>
        <taxon>Saccharomycotina</taxon>
        <taxon>Dipodascomycetes</taxon>
        <taxon>Dipodascales</taxon>
        <taxon>Dipodascaceae</taxon>
        <taxon>Geotrichum</taxon>
    </lineage>
</organism>
<dbReference type="GO" id="GO:0005634">
    <property type="term" value="C:nucleus"/>
    <property type="evidence" value="ECO:0007669"/>
    <property type="project" value="GOC"/>
</dbReference>
<dbReference type="InterPro" id="IPR016130">
    <property type="entry name" value="Tyr_Pase_AS"/>
</dbReference>
<feature type="compositionally biased region" description="Acidic residues" evidence="3">
    <location>
        <begin position="304"/>
        <end position="314"/>
    </location>
</feature>
<dbReference type="PROSITE" id="PS50056">
    <property type="entry name" value="TYR_PHOSPHATASE_2"/>
    <property type="match status" value="1"/>
</dbReference>
<proteinExistence type="predicted"/>
<dbReference type="InterPro" id="IPR000387">
    <property type="entry name" value="Tyr_Pase_dom"/>
</dbReference>
<evidence type="ECO:0000313" key="6">
    <source>
        <dbReference type="EMBL" id="CDO57102.1"/>
    </source>
</evidence>
<sequence>MESSTLTSPSPKAPSPGPIASISLQEALSIPIDGVSYIQQPSLPRSFHSSQQQQQQHAAALSSAIKSSPSSPLPIRASSLQTHSNNPSSPSSPAPATPPASPPVRSIPAFPPLTSTNNPDISDHSDTDVACRSQTDVLPPSPPQQQLQHHPVIDTSTPDFSGDLTSFNHPLLTEDVLSNLASDSPRVYSIPATTVAAAVDHHYSSFLPDVHTLFPWLHGLHESNMHQRAFLDPSRKVKERRYSSDPTIVISVQDLDTSTAQVPSDIRGLLLVKVGSKLPEGTLIGTAYPDEILARKEQAESDDFSFEDSMDLDDSNNNNTEKTETTLLPPSAFNPSFLNLDPESGISLRNFQIQVAKWATVSDIILYLSDEAERDNLIAFAQLISEAQAEFRKLHPHIPRYITCIVKDEVSTFLKEAPHIIAIPPKDIEFDENDLRLKNWDSNFLFHESVEMSMMSSASIIGNKSKNGGAVWLGNSADVDGHAQLVYEYLSAENLSSADVKQAQEVLLTRNWTLYVRCAAQNQFPSFSLLDQYIREALSDDLDSNEKAPSYSTLGNTWSGAMIDFPSSGTVSPYPNSEEDLYSIVNMCKLLYVRSQALHKGHGAGTLIFCNDGYTETSLLALAYIVYSTGVTASQAWADLHVKYNRPFFSFNIDSLAVTTLQPILLKYSPAIAGSAYDEDYGAIYNRGDLSLLSTVNPWDDREEWFEKMDGSFPSRILPHMYLGSLVHANNPEMLKKIGIKRIISVGEYLTWAKYDNIDDDGNILRGEDITTQEYSDPYPGITKIMHVDNIQDDGVDSLTDCLSKCIDFLDEGYRLNEPTLVHCRVGVSRSATVCIAEVMKRLGVGLARAYLFVRVRRLNVIIQPHLRFMFELVKWEEQHRRSGKGWLREVDWPILCREIAVMNRAYIPG</sequence>
<dbReference type="Pfam" id="PF00782">
    <property type="entry name" value="DSPc"/>
    <property type="match status" value="1"/>
</dbReference>
<evidence type="ECO:0000313" key="7">
    <source>
        <dbReference type="Proteomes" id="UP000242525"/>
    </source>
</evidence>